<comment type="caution">
    <text evidence="4">The sequence shown here is derived from an EMBL/GenBank/DDBJ whole genome shotgun (WGS) entry which is preliminary data.</text>
</comment>
<proteinExistence type="predicted"/>
<evidence type="ECO:0000259" key="3">
    <source>
        <dbReference type="SMART" id="SM00530"/>
    </source>
</evidence>
<keyword evidence="2" id="KW-0472">Membrane</keyword>
<accession>A0ABP4HTG0</accession>
<dbReference type="SMART" id="SM00530">
    <property type="entry name" value="HTH_XRE"/>
    <property type="match status" value="1"/>
</dbReference>
<gene>
    <name evidence="4" type="ORF">GCM10009579_57090</name>
</gene>
<reference evidence="5" key="1">
    <citation type="journal article" date="2019" name="Int. J. Syst. Evol. Microbiol.">
        <title>The Global Catalogue of Microorganisms (GCM) 10K type strain sequencing project: providing services to taxonomists for standard genome sequencing and annotation.</title>
        <authorList>
            <consortium name="The Broad Institute Genomics Platform"/>
            <consortium name="The Broad Institute Genome Sequencing Center for Infectious Disease"/>
            <person name="Wu L."/>
            <person name="Ma J."/>
        </authorList>
    </citation>
    <scope>NUCLEOTIDE SEQUENCE [LARGE SCALE GENOMIC DNA]</scope>
    <source>
        <strain evidence="5">JCM 11448</strain>
    </source>
</reference>
<dbReference type="CDD" id="cd00093">
    <property type="entry name" value="HTH_XRE"/>
    <property type="match status" value="1"/>
</dbReference>
<keyword evidence="2" id="KW-1133">Transmembrane helix</keyword>
<dbReference type="Pfam" id="PF13560">
    <property type="entry name" value="HTH_31"/>
    <property type="match status" value="1"/>
</dbReference>
<organism evidence="4 5">
    <name type="scientific">Streptomyces javensis</name>
    <dbReference type="NCBI Taxonomy" id="114698"/>
    <lineage>
        <taxon>Bacteria</taxon>
        <taxon>Bacillati</taxon>
        <taxon>Actinomycetota</taxon>
        <taxon>Actinomycetes</taxon>
        <taxon>Kitasatosporales</taxon>
        <taxon>Streptomycetaceae</taxon>
        <taxon>Streptomyces</taxon>
        <taxon>Streptomyces violaceusniger group</taxon>
    </lineage>
</organism>
<feature type="domain" description="HTH cro/C1-type" evidence="3">
    <location>
        <begin position="31"/>
        <end position="86"/>
    </location>
</feature>
<protein>
    <recommendedName>
        <fullName evidence="3">HTH cro/C1-type domain-containing protein</fullName>
    </recommendedName>
</protein>
<evidence type="ECO:0000256" key="1">
    <source>
        <dbReference type="SAM" id="MobiDB-lite"/>
    </source>
</evidence>
<dbReference type="InterPro" id="IPR010982">
    <property type="entry name" value="Lambda_DNA-bd_dom_sf"/>
</dbReference>
<feature type="transmembrane region" description="Helical" evidence="2">
    <location>
        <begin position="142"/>
        <end position="163"/>
    </location>
</feature>
<dbReference type="Proteomes" id="UP001500282">
    <property type="component" value="Unassembled WGS sequence"/>
</dbReference>
<evidence type="ECO:0000313" key="5">
    <source>
        <dbReference type="Proteomes" id="UP001500282"/>
    </source>
</evidence>
<feature type="region of interest" description="Disordered" evidence="1">
    <location>
        <begin position="104"/>
        <end position="136"/>
    </location>
</feature>
<sequence length="270" mass="28586">MGAASADAPKGLPHEGTLALASPAGRQLAAELRRVKQTSGLSFARLESRTHYSKASLERYVNGKLFPGRDAVEDIAQACGADPGPLLEFWDEALNVALKAAMETREATPPPAPETATDAESPIPADESTHRPHGPFRNRRNLVLLAGLGMVIALSAVVLVFPWSGRTAAPKPPTSGCRDYYVDIHAYTTGKVCWKSASATVNGYVENPDSAGKATAQLCVSNHPDVCSQIIDLASAAPGKGARYHRTVHLAAGHGVWVRACAKGLCTQWD</sequence>
<name>A0ABP4HTG0_9ACTN</name>
<dbReference type="InterPro" id="IPR001387">
    <property type="entry name" value="Cro/C1-type_HTH"/>
</dbReference>
<evidence type="ECO:0000313" key="4">
    <source>
        <dbReference type="EMBL" id="GAA1286873.1"/>
    </source>
</evidence>
<evidence type="ECO:0000256" key="2">
    <source>
        <dbReference type="SAM" id="Phobius"/>
    </source>
</evidence>
<dbReference type="EMBL" id="BAAAIH010000037">
    <property type="protein sequence ID" value="GAA1286873.1"/>
    <property type="molecule type" value="Genomic_DNA"/>
</dbReference>
<keyword evidence="5" id="KW-1185">Reference proteome</keyword>
<dbReference type="Gene3D" id="1.10.260.40">
    <property type="entry name" value="lambda repressor-like DNA-binding domains"/>
    <property type="match status" value="1"/>
</dbReference>
<keyword evidence="2" id="KW-0812">Transmembrane</keyword>
<dbReference type="SUPFAM" id="SSF47413">
    <property type="entry name" value="lambda repressor-like DNA-binding domains"/>
    <property type="match status" value="1"/>
</dbReference>